<protein>
    <recommendedName>
        <fullName evidence="2">DUF7730 domain-containing protein</fullName>
    </recommendedName>
</protein>
<dbReference type="Proteomes" id="UP000800036">
    <property type="component" value="Unassembled WGS sequence"/>
</dbReference>
<name>A0A6A5VRA9_9PLEO</name>
<evidence type="ECO:0000313" key="4">
    <source>
        <dbReference type="Proteomes" id="UP000800036"/>
    </source>
</evidence>
<dbReference type="AlphaFoldDB" id="A0A6A5VRA9"/>
<reference evidence="3" key="1">
    <citation type="journal article" date="2020" name="Stud. Mycol.">
        <title>101 Dothideomycetes genomes: a test case for predicting lifestyles and emergence of pathogens.</title>
        <authorList>
            <person name="Haridas S."/>
            <person name="Albert R."/>
            <person name="Binder M."/>
            <person name="Bloem J."/>
            <person name="Labutti K."/>
            <person name="Salamov A."/>
            <person name="Andreopoulos B."/>
            <person name="Baker S."/>
            <person name="Barry K."/>
            <person name="Bills G."/>
            <person name="Bluhm B."/>
            <person name="Cannon C."/>
            <person name="Castanera R."/>
            <person name="Culley D."/>
            <person name="Daum C."/>
            <person name="Ezra D."/>
            <person name="Gonzalez J."/>
            <person name="Henrissat B."/>
            <person name="Kuo A."/>
            <person name="Liang C."/>
            <person name="Lipzen A."/>
            <person name="Lutzoni F."/>
            <person name="Magnuson J."/>
            <person name="Mondo S."/>
            <person name="Nolan M."/>
            <person name="Ohm R."/>
            <person name="Pangilinan J."/>
            <person name="Park H.-J."/>
            <person name="Ramirez L."/>
            <person name="Alfaro M."/>
            <person name="Sun H."/>
            <person name="Tritt A."/>
            <person name="Yoshinaga Y."/>
            <person name="Zwiers L.-H."/>
            <person name="Turgeon B."/>
            <person name="Goodwin S."/>
            <person name="Spatafora J."/>
            <person name="Crous P."/>
            <person name="Grigoriev I."/>
        </authorList>
    </citation>
    <scope>NUCLEOTIDE SEQUENCE</scope>
    <source>
        <strain evidence="3">CBS 107.79</strain>
    </source>
</reference>
<dbReference type="PANTHER" id="PTHR38790">
    <property type="entry name" value="2EXR DOMAIN-CONTAINING PROTEIN-RELATED"/>
    <property type="match status" value="1"/>
</dbReference>
<accession>A0A6A5VRA9</accession>
<gene>
    <name evidence="3" type="ORF">BU23DRAFT_148190</name>
</gene>
<dbReference type="Pfam" id="PF24864">
    <property type="entry name" value="DUF7730"/>
    <property type="match status" value="1"/>
</dbReference>
<dbReference type="InterPro" id="IPR056632">
    <property type="entry name" value="DUF7730"/>
</dbReference>
<dbReference type="PROSITE" id="PS51257">
    <property type="entry name" value="PROKAR_LIPOPROTEIN"/>
    <property type="match status" value="1"/>
</dbReference>
<sequence>MTRRATLSTIALGIACSPILCCWITFASCCCPRRLRSHGGSEDKRRFEKRQAMAPRPLPVRPPERAVTIRNRSENDASELESKELRGMVLDQSASKLMQLPLELRQLIYRAAIGDSVMHMVLKKHKLGYIRCKDPTATDCSLEYSRCFSRNTWSAFAEIPDEPPPTDGDVLPLLLTCRQIYSEAVDFVYSTNTFAFADLDCLRYFSSTILPHRWSLVQKLDIEWCVSWPIYDSLAQTVLISRPALYPPHDEATWEGTWRIISEMKNLRSLRVTLMYFDVFRDSSCEERLLAPLRQVTLPNKFDVHLRWPGKEITDGPFRAFRPATREADNSSEEWV</sequence>
<keyword evidence="4" id="KW-1185">Reference proteome</keyword>
<organism evidence="3 4">
    <name type="scientific">Bimuria novae-zelandiae CBS 107.79</name>
    <dbReference type="NCBI Taxonomy" id="1447943"/>
    <lineage>
        <taxon>Eukaryota</taxon>
        <taxon>Fungi</taxon>
        <taxon>Dikarya</taxon>
        <taxon>Ascomycota</taxon>
        <taxon>Pezizomycotina</taxon>
        <taxon>Dothideomycetes</taxon>
        <taxon>Pleosporomycetidae</taxon>
        <taxon>Pleosporales</taxon>
        <taxon>Massarineae</taxon>
        <taxon>Didymosphaeriaceae</taxon>
        <taxon>Bimuria</taxon>
    </lineage>
</organism>
<evidence type="ECO:0000256" key="1">
    <source>
        <dbReference type="SAM" id="MobiDB-lite"/>
    </source>
</evidence>
<feature type="compositionally biased region" description="Basic and acidic residues" evidence="1">
    <location>
        <begin position="39"/>
        <end position="51"/>
    </location>
</feature>
<evidence type="ECO:0000259" key="2">
    <source>
        <dbReference type="Pfam" id="PF24864"/>
    </source>
</evidence>
<feature type="domain" description="DUF7730" evidence="2">
    <location>
        <begin position="91"/>
        <end position="311"/>
    </location>
</feature>
<evidence type="ECO:0000313" key="3">
    <source>
        <dbReference type="EMBL" id="KAF1979109.1"/>
    </source>
</evidence>
<dbReference type="EMBL" id="ML976658">
    <property type="protein sequence ID" value="KAF1979109.1"/>
    <property type="molecule type" value="Genomic_DNA"/>
</dbReference>
<proteinExistence type="predicted"/>
<feature type="region of interest" description="Disordered" evidence="1">
    <location>
        <begin position="37"/>
        <end position="63"/>
    </location>
</feature>
<dbReference type="OrthoDB" id="4757095at2759"/>